<sequence>MFLRIFIVHSLINLKKGYRMTKKTIVSLVSIIAISTLMIGCGGSSSTTPAVTEPVADTGVIAGQTQTDNTTLDATQINAGTVSKDIELVVETVDKAATSTATIKAGTQFLDANGDILADVVPKIALTQKKGESATATETTKSVQTEINFTDANGNKITPTQAVEVKVKAPEGSKAGDEVQLSIPDAAEKGTGQQKLVIFIVDANGFLTVRILPDAFKNLTVIVIIVEKRTPVTGAS</sequence>
<evidence type="ECO:0000313" key="1">
    <source>
        <dbReference type="EMBL" id="CAA6813495.1"/>
    </source>
</evidence>
<accession>A0A6S6T5H2</accession>
<name>A0A6S6T5H2_9BACT</name>
<reference evidence="1" key="1">
    <citation type="submission" date="2020-01" db="EMBL/GenBank/DDBJ databases">
        <authorList>
            <person name="Meier V. D."/>
            <person name="Meier V D."/>
        </authorList>
    </citation>
    <scope>NUCLEOTIDE SEQUENCE</scope>
    <source>
        <strain evidence="1">HLG_WM_MAG_05</strain>
    </source>
</reference>
<proteinExistence type="predicted"/>
<dbReference type="EMBL" id="CACVAU010000042">
    <property type="protein sequence ID" value="CAA6813495.1"/>
    <property type="molecule type" value="Genomic_DNA"/>
</dbReference>
<organism evidence="1">
    <name type="scientific">uncultured Sulfurovum sp</name>
    <dbReference type="NCBI Taxonomy" id="269237"/>
    <lineage>
        <taxon>Bacteria</taxon>
        <taxon>Pseudomonadati</taxon>
        <taxon>Campylobacterota</taxon>
        <taxon>Epsilonproteobacteria</taxon>
        <taxon>Campylobacterales</taxon>
        <taxon>Sulfurovaceae</taxon>
        <taxon>Sulfurovum</taxon>
        <taxon>environmental samples</taxon>
    </lineage>
</organism>
<dbReference type="AlphaFoldDB" id="A0A6S6T5H2"/>
<protein>
    <submittedName>
        <fullName evidence="1">Uncharacterized protein</fullName>
    </submittedName>
</protein>
<gene>
    <name evidence="1" type="ORF">HELGO_WM4205</name>
</gene>